<proteinExistence type="predicted"/>
<feature type="domain" description="HTH myb-type" evidence="8">
    <location>
        <begin position="68"/>
        <end position="122"/>
    </location>
</feature>
<dbReference type="CDD" id="cd00167">
    <property type="entry name" value="SANT"/>
    <property type="match status" value="3"/>
</dbReference>
<dbReference type="GO" id="GO:0042795">
    <property type="term" value="P:snRNA transcription by RNA polymerase II"/>
    <property type="evidence" value="ECO:0007669"/>
    <property type="project" value="TreeGrafter"/>
</dbReference>
<evidence type="ECO:0000259" key="8">
    <source>
        <dbReference type="PROSITE" id="PS51294"/>
    </source>
</evidence>
<keyword evidence="5" id="KW-0539">Nucleus</keyword>
<feature type="domain" description="HTH myb-type" evidence="8">
    <location>
        <begin position="123"/>
        <end position="160"/>
    </location>
</feature>
<dbReference type="SUPFAM" id="SSF46689">
    <property type="entry name" value="Homeodomain-like"/>
    <property type="match status" value="2"/>
</dbReference>
<feature type="domain" description="Myb-like" evidence="7">
    <location>
        <begin position="25"/>
        <end position="67"/>
    </location>
</feature>
<keyword evidence="2" id="KW-0805">Transcription regulation</keyword>
<dbReference type="GO" id="GO:0000978">
    <property type="term" value="F:RNA polymerase II cis-regulatory region sequence-specific DNA binding"/>
    <property type="evidence" value="ECO:0007669"/>
    <property type="project" value="TreeGrafter"/>
</dbReference>
<dbReference type="PROSITE" id="PS51294">
    <property type="entry name" value="HTH_MYB"/>
    <property type="match status" value="3"/>
</dbReference>
<feature type="region of interest" description="Disordered" evidence="6">
    <location>
        <begin position="297"/>
        <end position="319"/>
    </location>
</feature>
<keyword evidence="1" id="KW-0677">Repeat</keyword>
<evidence type="ECO:0000256" key="2">
    <source>
        <dbReference type="ARBA" id="ARBA00023015"/>
    </source>
</evidence>
<dbReference type="PROSITE" id="PS50090">
    <property type="entry name" value="MYB_LIKE"/>
    <property type="match status" value="3"/>
</dbReference>
<evidence type="ECO:0000256" key="5">
    <source>
        <dbReference type="ARBA" id="ARBA00023242"/>
    </source>
</evidence>
<evidence type="ECO:0000259" key="7">
    <source>
        <dbReference type="PROSITE" id="PS50090"/>
    </source>
</evidence>
<evidence type="ECO:0000313" key="9">
    <source>
        <dbReference type="EMBL" id="KAK2077128.1"/>
    </source>
</evidence>
<name>A0AAD9IGC1_PROWI</name>
<dbReference type="AlphaFoldDB" id="A0AAD9IGC1"/>
<evidence type="ECO:0000256" key="4">
    <source>
        <dbReference type="ARBA" id="ARBA00023163"/>
    </source>
</evidence>
<dbReference type="Pfam" id="PF13921">
    <property type="entry name" value="Myb_DNA-bind_6"/>
    <property type="match status" value="1"/>
</dbReference>
<keyword evidence="10" id="KW-1185">Reference proteome</keyword>
<accession>A0AAD9IGC1</accession>
<evidence type="ECO:0000313" key="10">
    <source>
        <dbReference type="Proteomes" id="UP001255856"/>
    </source>
</evidence>
<dbReference type="SMART" id="SM00717">
    <property type="entry name" value="SANT"/>
    <property type="match status" value="3"/>
</dbReference>
<protein>
    <submittedName>
        <fullName evidence="9">Uncharacterized protein</fullName>
    </submittedName>
</protein>
<dbReference type="InterPro" id="IPR001005">
    <property type="entry name" value="SANT/Myb"/>
</dbReference>
<dbReference type="PANTHER" id="PTHR46621">
    <property type="entry name" value="SNRNA-ACTIVATING PROTEIN COMPLEX SUBUNIT 4"/>
    <property type="match status" value="1"/>
</dbReference>
<dbReference type="PANTHER" id="PTHR46621:SF1">
    <property type="entry name" value="SNRNA-ACTIVATING PROTEIN COMPLEX SUBUNIT 4"/>
    <property type="match status" value="1"/>
</dbReference>
<evidence type="ECO:0000256" key="6">
    <source>
        <dbReference type="SAM" id="MobiDB-lite"/>
    </source>
</evidence>
<evidence type="ECO:0000256" key="3">
    <source>
        <dbReference type="ARBA" id="ARBA00023125"/>
    </source>
</evidence>
<dbReference type="GO" id="GO:0001006">
    <property type="term" value="F:RNA polymerase III type 3 promoter sequence-specific DNA binding"/>
    <property type="evidence" value="ECO:0007669"/>
    <property type="project" value="TreeGrafter"/>
</dbReference>
<dbReference type="Proteomes" id="UP001255856">
    <property type="component" value="Unassembled WGS sequence"/>
</dbReference>
<feature type="compositionally biased region" description="Low complexity" evidence="6">
    <location>
        <begin position="411"/>
        <end position="425"/>
    </location>
</feature>
<keyword evidence="4" id="KW-0804">Transcription</keyword>
<dbReference type="InterPro" id="IPR009057">
    <property type="entry name" value="Homeodomain-like_sf"/>
</dbReference>
<sequence>MFRADAVLERAMLTATPHALQSSLWTAEEDALLAQYQAQLGNRWSEVARYIGTKTGQQCAQRWRHRVNPNISKEKWTEDEDRQLAGLVRQYGSCWAEISRHLPGRTDQQCMGRWRRHLDPSVKKAGWQRAEDELLRALVGEHGAAWSQISRFLPGRTPQQRYAPPRPARAASDPASPTDGLVLPEARDDVAAALLAVAQSASRAPPCAREGSEGALSGQHVEGTFSAMDTLPRLLAQPGEMRALPADAPAPPAYPLIVPLAAPWSTGQQMAPTEREAPACGDAPAVRLSHAYPGERPATVVSQSPRPAAPVAVKSEAPGPMPGVTPIKLPKLEDGLSQSLLSPPLLSMFRSPPNSSGGSSFASPQFQGLLTPEWARLGQRGPGSVMTTTARRSQDPDFWHRRASVTRRLPLDALDAAGSDGSGSPSKKARRTPSTDGSPRGRAGVAPANAAHLLQPETPAPSTAEELSSRSVRMRLHALLESA</sequence>
<dbReference type="InterPro" id="IPR017930">
    <property type="entry name" value="Myb_dom"/>
</dbReference>
<feature type="region of interest" description="Disordered" evidence="6">
    <location>
        <begin position="155"/>
        <end position="180"/>
    </location>
</feature>
<dbReference type="Gene3D" id="1.10.10.60">
    <property type="entry name" value="Homeodomain-like"/>
    <property type="match status" value="3"/>
</dbReference>
<feature type="domain" description="Myb-like" evidence="7">
    <location>
        <begin position="119"/>
        <end position="160"/>
    </location>
</feature>
<keyword evidence="3" id="KW-0238">DNA-binding</keyword>
<dbReference type="Pfam" id="PF00249">
    <property type="entry name" value="Myb_DNA-binding"/>
    <property type="match status" value="1"/>
</dbReference>
<gene>
    <name evidence="9" type="ORF">QBZ16_004762</name>
</gene>
<dbReference type="GO" id="GO:0019185">
    <property type="term" value="C:snRNA-activating protein complex"/>
    <property type="evidence" value="ECO:0007669"/>
    <property type="project" value="TreeGrafter"/>
</dbReference>
<feature type="domain" description="HTH myb-type" evidence="8">
    <location>
        <begin position="25"/>
        <end position="64"/>
    </location>
</feature>
<reference evidence="9" key="1">
    <citation type="submission" date="2021-01" db="EMBL/GenBank/DDBJ databases">
        <authorList>
            <person name="Eckstrom K.M.E."/>
        </authorList>
    </citation>
    <scope>NUCLEOTIDE SEQUENCE</scope>
    <source>
        <strain evidence="9">UVCC 0001</strain>
    </source>
</reference>
<dbReference type="FunFam" id="1.10.10.60:FF:000010">
    <property type="entry name" value="Transcriptional activator Myb isoform A"/>
    <property type="match status" value="1"/>
</dbReference>
<feature type="domain" description="Myb-like" evidence="7">
    <location>
        <begin position="68"/>
        <end position="118"/>
    </location>
</feature>
<comment type="caution">
    <text evidence="9">The sequence shown here is derived from an EMBL/GenBank/DDBJ whole genome shotgun (WGS) entry which is preliminary data.</text>
</comment>
<dbReference type="EMBL" id="JASFZW010000007">
    <property type="protein sequence ID" value="KAK2077128.1"/>
    <property type="molecule type" value="Genomic_DNA"/>
</dbReference>
<evidence type="ECO:0000256" key="1">
    <source>
        <dbReference type="ARBA" id="ARBA00022737"/>
    </source>
</evidence>
<feature type="compositionally biased region" description="Low complexity" evidence="6">
    <location>
        <begin position="156"/>
        <end position="179"/>
    </location>
</feature>
<dbReference type="InterPro" id="IPR051575">
    <property type="entry name" value="Myb-like_DNA-bd"/>
</dbReference>
<dbReference type="GO" id="GO:0042796">
    <property type="term" value="P:snRNA transcription by RNA polymerase III"/>
    <property type="evidence" value="ECO:0007669"/>
    <property type="project" value="TreeGrafter"/>
</dbReference>
<feature type="region of interest" description="Disordered" evidence="6">
    <location>
        <begin position="377"/>
        <end position="470"/>
    </location>
</feature>
<organism evidence="9 10">
    <name type="scientific">Prototheca wickerhamii</name>
    <dbReference type="NCBI Taxonomy" id="3111"/>
    <lineage>
        <taxon>Eukaryota</taxon>
        <taxon>Viridiplantae</taxon>
        <taxon>Chlorophyta</taxon>
        <taxon>core chlorophytes</taxon>
        <taxon>Trebouxiophyceae</taxon>
        <taxon>Chlorellales</taxon>
        <taxon>Chlorellaceae</taxon>
        <taxon>Prototheca</taxon>
    </lineage>
</organism>